<evidence type="ECO:0000259" key="6">
    <source>
        <dbReference type="Pfam" id="PF02803"/>
    </source>
</evidence>
<evidence type="ECO:0000259" key="5">
    <source>
        <dbReference type="Pfam" id="PF00108"/>
    </source>
</evidence>
<dbReference type="InterPro" id="IPR020617">
    <property type="entry name" value="Thiolase_C"/>
</dbReference>
<dbReference type="Pfam" id="PF02803">
    <property type="entry name" value="Thiolase_C"/>
    <property type="match status" value="1"/>
</dbReference>
<dbReference type="AlphaFoldDB" id="A0A3D8XAC9"/>
<accession>A0A3D8XAC9</accession>
<evidence type="ECO:0000256" key="1">
    <source>
        <dbReference type="ARBA" id="ARBA00010982"/>
    </source>
</evidence>
<keyword evidence="2 4" id="KW-0808">Transferase</keyword>
<feature type="domain" description="Thiolase N-terminal" evidence="5">
    <location>
        <begin position="7"/>
        <end position="235"/>
    </location>
</feature>
<dbReference type="GO" id="GO:0005737">
    <property type="term" value="C:cytoplasm"/>
    <property type="evidence" value="ECO:0007669"/>
    <property type="project" value="UniProtKB-ARBA"/>
</dbReference>
<dbReference type="PIRSF" id="PIRSF000429">
    <property type="entry name" value="Ac-CoA_Ac_transf"/>
    <property type="match status" value="1"/>
</dbReference>
<sequence length="366" mass="39570">MTMYQAAIVKAKRTVIGKENGILKDFHVQELAAPLLKQLSAGIKHEIDDVILGNVVGPGGNVARLSALEADLPFSIPGMTIDRQCGAGLEAIRMASYLIKAGAGTCYLAGGVESTSTSPFEKRARFSPDRIGDPDMGIAAENVAQHYNISKDQQDEYALLSHERSWESFEKRLFEEETLPLPNVMHDEAFMKKRNLTKLLQKASPVFLKKEGTVTAANSCGINDGACIALVMEEQKARALGFQPVLRFIDADISGVSPLYPAIAPVSAIKNILKRNSLTVDDIDLFEINEAFAVKVVACMQELGISEEKVNIRGGALTLGHPYGASGAILATRLFYESKRRDERYVIAALGSGGGIGTAVLFEVIK</sequence>
<dbReference type="CDD" id="cd00751">
    <property type="entry name" value="thiolase"/>
    <property type="match status" value="1"/>
</dbReference>
<feature type="domain" description="Thiolase C-terminal" evidence="6">
    <location>
        <begin position="246"/>
        <end position="363"/>
    </location>
</feature>
<evidence type="ECO:0000256" key="2">
    <source>
        <dbReference type="ARBA" id="ARBA00022679"/>
    </source>
</evidence>
<organism evidence="7 8">
    <name type="scientific">Priestia megaterium</name>
    <name type="common">Bacillus megaterium</name>
    <dbReference type="NCBI Taxonomy" id="1404"/>
    <lineage>
        <taxon>Bacteria</taxon>
        <taxon>Bacillati</taxon>
        <taxon>Bacillota</taxon>
        <taxon>Bacilli</taxon>
        <taxon>Bacillales</taxon>
        <taxon>Bacillaceae</taxon>
        <taxon>Priestia</taxon>
    </lineage>
</organism>
<proteinExistence type="inferred from homology"/>
<dbReference type="Proteomes" id="UP000256519">
    <property type="component" value="Unassembled WGS sequence"/>
</dbReference>
<dbReference type="GO" id="GO:0003988">
    <property type="term" value="F:acetyl-CoA C-acyltransferase activity"/>
    <property type="evidence" value="ECO:0007669"/>
    <property type="project" value="TreeGrafter"/>
</dbReference>
<dbReference type="InterPro" id="IPR016039">
    <property type="entry name" value="Thiolase-like"/>
</dbReference>
<keyword evidence="3 4" id="KW-0012">Acyltransferase</keyword>
<dbReference type="Gene3D" id="3.40.47.10">
    <property type="match status" value="2"/>
</dbReference>
<comment type="caution">
    <text evidence="7">The sequence shown here is derived from an EMBL/GenBank/DDBJ whole genome shotgun (WGS) entry which is preliminary data.</text>
</comment>
<evidence type="ECO:0000256" key="3">
    <source>
        <dbReference type="ARBA" id="ARBA00023315"/>
    </source>
</evidence>
<reference evidence="7 8" key="1">
    <citation type="journal article" date="2018" name="Appl. Environ. Microbiol.">
        <title>Antimicrobial susceptibility testing and tentative epidemiological cut-off values of five Bacillus species relevant for use as animal feed additives or for plant protection.</title>
        <authorList>
            <person name="Agerso Y."/>
            <person name="Stuer-Lauridsen B."/>
            <person name="Bjerre K."/>
            <person name="Jensen M.G."/>
            <person name="Johansen E."/>
            <person name="Bennedsen M."/>
            <person name="Brockmann E."/>
            <person name="Nielsen B."/>
        </authorList>
    </citation>
    <scope>NUCLEOTIDE SEQUENCE [LARGE SCALE GENOMIC DNA]</scope>
    <source>
        <strain evidence="7 8">CHCC20162</strain>
    </source>
</reference>
<evidence type="ECO:0000313" key="7">
    <source>
        <dbReference type="EMBL" id="RDZ18511.1"/>
    </source>
</evidence>
<dbReference type="InterPro" id="IPR020616">
    <property type="entry name" value="Thiolase_N"/>
</dbReference>
<dbReference type="InterPro" id="IPR050215">
    <property type="entry name" value="Thiolase-like_sf_Thiolase"/>
</dbReference>
<evidence type="ECO:0000313" key="8">
    <source>
        <dbReference type="Proteomes" id="UP000256519"/>
    </source>
</evidence>
<protein>
    <submittedName>
        <fullName evidence="7">Acetyl-CoA C-acyltransferase</fullName>
    </submittedName>
</protein>
<dbReference type="PANTHER" id="PTHR43853">
    <property type="entry name" value="3-KETOACYL-COA THIOLASE, PEROXISOMAL"/>
    <property type="match status" value="1"/>
</dbReference>
<dbReference type="GO" id="GO:0006635">
    <property type="term" value="P:fatty acid beta-oxidation"/>
    <property type="evidence" value="ECO:0007669"/>
    <property type="project" value="TreeGrafter"/>
</dbReference>
<gene>
    <name evidence="7" type="ORF">C3744_03750</name>
</gene>
<dbReference type="PANTHER" id="PTHR43853:SF3">
    <property type="entry name" value="ACETYL-COA C-ACETYLTRANSFERASE YHFS-RELATED"/>
    <property type="match status" value="1"/>
</dbReference>
<name>A0A3D8XAC9_PRIMG</name>
<dbReference type="NCBIfam" id="TIGR01930">
    <property type="entry name" value="AcCoA-C-Actrans"/>
    <property type="match status" value="1"/>
</dbReference>
<dbReference type="EMBL" id="PQWM01000006">
    <property type="protein sequence ID" value="RDZ18511.1"/>
    <property type="molecule type" value="Genomic_DNA"/>
</dbReference>
<comment type="similarity">
    <text evidence="1 4">Belongs to the thiolase-like superfamily. Thiolase family.</text>
</comment>
<dbReference type="InterPro" id="IPR002155">
    <property type="entry name" value="Thiolase"/>
</dbReference>
<evidence type="ECO:0000256" key="4">
    <source>
        <dbReference type="RuleBase" id="RU003557"/>
    </source>
</evidence>
<dbReference type="GO" id="GO:0010124">
    <property type="term" value="P:phenylacetate catabolic process"/>
    <property type="evidence" value="ECO:0007669"/>
    <property type="project" value="TreeGrafter"/>
</dbReference>
<dbReference type="SUPFAM" id="SSF53901">
    <property type="entry name" value="Thiolase-like"/>
    <property type="match status" value="2"/>
</dbReference>
<dbReference type="NCBIfam" id="NF005212">
    <property type="entry name" value="PRK06690.1"/>
    <property type="match status" value="1"/>
</dbReference>
<dbReference type="Pfam" id="PF00108">
    <property type="entry name" value="Thiolase_N"/>
    <property type="match status" value="1"/>
</dbReference>